<keyword evidence="23" id="KW-1185">Reference proteome</keyword>
<dbReference type="GO" id="GO:0003678">
    <property type="term" value="F:DNA helicase activity"/>
    <property type="evidence" value="ECO:0007669"/>
    <property type="project" value="UniProtKB-EC"/>
</dbReference>
<reference evidence="22" key="1">
    <citation type="journal article" date="2021" name="IMA Fungus">
        <title>Genomic characterization of three marine fungi, including Emericellopsis atlantica sp. nov. with signatures of a generalist lifestyle and marine biomass degradation.</title>
        <authorList>
            <person name="Hagestad O.C."/>
            <person name="Hou L."/>
            <person name="Andersen J.H."/>
            <person name="Hansen E.H."/>
            <person name="Altermark B."/>
            <person name="Li C."/>
            <person name="Kuhnert E."/>
            <person name="Cox R.J."/>
            <person name="Crous P.W."/>
            <person name="Spatafora J.W."/>
            <person name="Lail K."/>
            <person name="Amirebrahimi M."/>
            <person name="Lipzen A."/>
            <person name="Pangilinan J."/>
            <person name="Andreopoulos W."/>
            <person name="Hayes R.D."/>
            <person name="Ng V."/>
            <person name="Grigoriev I.V."/>
            <person name="Jackson S.A."/>
            <person name="Sutton T.D.S."/>
            <person name="Dobson A.D.W."/>
            <person name="Rama T."/>
        </authorList>
    </citation>
    <scope>NUCLEOTIDE SEQUENCE</scope>
    <source>
        <strain evidence="22">TRa018bII</strain>
    </source>
</reference>
<dbReference type="Pfam" id="PF03731">
    <property type="entry name" value="Ku_N"/>
    <property type="match status" value="1"/>
</dbReference>
<evidence type="ECO:0000259" key="21">
    <source>
        <dbReference type="PROSITE" id="PS50234"/>
    </source>
</evidence>
<keyword evidence="6" id="KW-0158">Chromosome</keyword>
<dbReference type="GO" id="GO:0006310">
    <property type="term" value="P:DNA recombination"/>
    <property type="evidence" value="ECO:0007669"/>
    <property type="project" value="UniProtKB-KW"/>
</dbReference>
<dbReference type="AlphaFoldDB" id="A0A9P8BZE8"/>
<evidence type="ECO:0000256" key="16">
    <source>
        <dbReference type="ARBA" id="ARBA00023242"/>
    </source>
</evidence>
<dbReference type="PROSITE" id="PS50234">
    <property type="entry name" value="VWFA"/>
    <property type="match status" value="1"/>
</dbReference>
<dbReference type="InterPro" id="IPR006164">
    <property type="entry name" value="DNA_bd_Ku70/Ku80"/>
</dbReference>
<dbReference type="GO" id="GO:0042162">
    <property type="term" value="F:telomeric DNA binding"/>
    <property type="evidence" value="ECO:0007669"/>
    <property type="project" value="InterPro"/>
</dbReference>
<keyword evidence="8" id="KW-0227">DNA damage</keyword>
<evidence type="ECO:0000256" key="6">
    <source>
        <dbReference type="ARBA" id="ARBA00022454"/>
    </source>
</evidence>
<feature type="domain" description="VWFA" evidence="21">
    <location>
        <begin position="6"/>
        <end position="173"/>
    </location>
</feature>
<accession>A0A9P8BZE8</accession>
<dbReference type="InterPro" id="IPR014893">
    <property type="entry name" value="Ku_PK_bind"/>
</dbReference>
<dbReference type="Gene3D" id="1.10.1600.10">
    <property type="match status" value="1"/>
</dbReference>
<keyword evidence="9" id="KW-0378">Hydrolase</keyword>
<evidence type="ECO:0000256" key="18">
    <source>
        <dbReference type="ARBA" id="ARBA00031847"/>
    </source>
</evidence>
<dbReference type="FunFam" id="1.10.1600.10:FF:000002">
    <property type="entry name" value="X-ray repair cross-complementing protein 5"/>
    <property type="match status" value="1"/>
</dbReference>
<dbReference type="PANTHER" id="PTHR12604">
    <property type="entry name" value="KU AUTOANTIGEN DNA HELICASE"/>
    <property type="match status" value="1"/>
</dbReference>
<feature type="region of interest" description="Disordered" evidence="20">
    <location>
        <begin position="270"/>
        <end position="290"/>
    </location>
</feature>
<evidence type="ECO:0000256" key="1">
    <source>
        <dbReference type="ARBA" id="ARBA00004123"/>
    </source>
</evidence>
<name>A0A9P8BZE8_9HELO</name>
<keyword evidence="10 22" id="KW-0347">Helicase</keyword>
<dbReference type="Pfam" id="PF02735">
    <property type="entry name" value="Ku"/>
    <property type="match status" value="1"/>
</dbReference>
<dbReference type="InterPro" id="IPR002035">
    <property type="entry name" value="VWF_A"/>
</dbReference>
<keyword evidence="15" id="KW-0234">DNA repair</keyword>
<keyword evidence="12" id="KW-0779">Telomere</keyword>
<evidence type="ECO:0000256" key="2">
    <source>
        <dbReference type="ARBA" id="ARBA00004574"/>
    </source>
</evidence>
<dbReference type="Gene3D" id="3.40.50.410">
    <property type="entry name" value="von Willebrand factor, type A domain"/>
    <property type="match status" value="1"/>
</dbReference>
<feature type="compositionally biased region" description="Polar residues" evidence="20">
    <location>
        <begin position="270"/>
        <end position="287"/>
    </location>
</feature>
<dbReference type="InterPro" id="IPR024193">
    <property type="entry name" value="Ku80"/>
</dbReference>
<sequence>MSGKLAHVYIVDQGSTTEECHSGRMISDLDYALQFVWDKIATVLSANRKTWKVGVLGLRSDETRNTLSEEEGYENINLLQDIDEINIGHLHELQAALKPSSTAAGDSISAIVVAIDMIERHCRLGTGKQGKFGKKIVLVTDGKGSIDDGGDQAHINSIADRIDELDIELVILGTDFDDLDFGFKEEDKTERKRNNEALLKLLTERCNKSQFGTIAEAVDNLEVPEVKTAKPYPTFKGRLSLGDYFKYPETALYIDVQRYFKTKQAKVPSASSFTTAPNGNPGTQPSHTLPVDTEMIDAKNLAVVRNAYRYQVHDPTAPGGKRDVERDDLAKGYEYGRTAVYISEAELNITKFQTLASFSIIGFVPSDKYERYLNMGPSCITIAQTVNPKAVMALSSLIHALFELESYAVARIVGKDGKDPEIILLAPLIEPDLEALIDVPLPFAEDLRMYRFPPLDRVVTTSGATVSKHRNLPSEDLENSMSDYVDAMELSNFGKDEEGQPTEYMTINENYSPAIHRINQAIRSRAIDPHGTVEPPSEFLMQWSNPPVGLVEKATPGLKALVEAADIKKVEAKKMGRRFAREKAKPLSGLDVDSLLDTPVSQTISAENAIPEFKQLLTNTTTDSAVQTAAKQMGDIIKEFVQDSTGDHSYPRALENLKVFRNEMVTFEMPELYNKFMRGFKKLLLKEELGGERREFFVRVGQQKLGLIEHKTVEQSDVTEEQASEFLSLKSELPYRGR</sequence>
<dbReference type="InterPro" id="IPR016194">
    <property type="entry name" value="SPOC-like_C_dom_sf"/>
</dbReference>
<dbReference type="SUPFAM" id="SSF53300">
    <property type="entry name" value="vWA-like"/>
    <property type="match status" value="1"/>
</dbReference>
<evidence type="ECO:0000256" key="19">
    <source>
        <dbReference type="ARBA" id="ARBA00047995"/>
    </source>
</evidence>
<keyword evidence="11" id="KW-0067">ATP-binding</keyword>
<keyword evidence="7" id="KW-0547">Nucleotide-binding</keyword>
<dbReference type="SUPFAM" id="SSF101420">
    <property type="entry name" value="C-terminal domain of Ku80"/>
    <property type="match status" value="1"/>
</dbReference>
<dbReference type="OrthoDB" id="30826at2759"/>
<dbReference type="GO" id="GO:0005524">
    <property type="term" value="F:ATP binding"/>
    <property type="evidence" value="ECO:0007669"/>
    <property type="project" value="UniProtKB-KW"/>
</dbReference>
<dbReference type="FunFam" id="3.40.50.410:FF:000073">
    <property type="entry name" value="ATP-dependent DNA helicase II subunit 2"/>
    <property type="match status" value="1"/>
</dbReference>
<dbReference type="GO" id="GO:0003690">
    <property type="term" value="F:double-stranded DNA binding"/>
    <property type="evidence" value="ECO:0007669"/>
    <property type="project" value="TreeGrafter"/>
</dbReference>
<evidence type="ECO:0000256" key="17">
    <source>
        <dbReference type="ARBA" id="ARBA00024890"/>
    </source>
</evidence>
<dbReference type="Gene3D" id="1.25.40.240">
    <property type="entry name" value="Ku, C-terminal domain"/>
    <property type="match status" value="1"/>
</dbReference>
<proteinExistence type="inferred from homology"/>
<dbReference type="Pfam" id="PF08785">
    <property type="entry name" value="Ku_PK_bind"/>
    <property type="match status" value="1"/>
</dbReference>
<evidence type="ECO:0000256" key="8">
    <source>
        <dbReference type="ARBA" id="ARBA00022763"/>
    </source>
</evidence>
<evidence type="ECO:0000256" key="14">
    <source>
        <dbReference type="ARBA" id="ARBA00023172"/>
    </source>
</evidence>
<evidence type="ECO:0000256" key="9">
    <source>
        <dbReference type="ARBA" id="ARBA00022801"/>
    </source>
</evidence>
<dbReference type="Gene3D" id="2.40.290.10">
    <property type="match status" value="1"/>
</dbReference>
<evidence type="ECO:0000256" key="20">
    <source>
        <dbReference type="SAM" id="MobiDB-lite"/>
    </source>
</evidence>
<dbReference type="GO" id="GO:0006303">
    <property type="term" value="P:double-strand break repair via nonhomologous end joining"/>
    <property type="evidence" value="ECO:0007669"/>
    <property type="project" value="InterPro"/>
</dbReference>
<evidence type="ECO:0000256" key="12">
    <source>
        <dbReference type="ARBA" id="ARBA00022895"/>
    </source>
</evidence>
<dbReference type="GO" id="GO:0043564">
    <property type="term" value="C:Ku70:Ku80 complex"/>
    <property type="evidence" value="ECO:0007669"/>
    <property type="project" value="InterPro"/>
</dbReference>
<evidence type="ECO:0000313" key="22">
    <source>
        <dbReference type="EMBL" id="KAG9228072.1"/>
    </source>
</evidence>
<dbReference type="GO" id="GO:0016787">
    <property type="term" value="F:hydrolase activity"/>
    <property type="evidence" value="ECO:0007669"/>
    <property type="project" value="UniProtKB-KW"/>
</dbReference>
<evidence type="ECO:0000256" key="11">
    <source>
        <dbReference type="ARBA" id="ARBA00022840"/>
    </source>
</evidence>
<dbReference type="PANTHER" id="PTHR12604:SF4">
    <property type="entry name" value="X-RAY REPAIR CROSS-COMPLEMENTING PROTEIN 5"/>
    <property type="match status" value="1"/>
</dbReference>
<keyword evidence="14" id="KW-0233">DNA recombination</keyword>
<dbReference type="EMBL" id="MU252112">
    <property type="protein sequence ID" value="KAG9228072.1"/>
    <property type="molecule type" value="Genomic_DNA"/>
</dbReference>
<dbReference type="Proteomes" id="UP000824998">
    <property type="component" value="Unassembled WGS sequence"/>
</dbReference>
<dbReference type="EC" id="3.6.4.12" evidence="4"/>
<organism evidence="22 23">
    <name type="scientific">Amylocarpus encephaloides</name>
    <dbReference type="NCBI Taxonomy" id="45428"/>
    <lineage>
        <taxon>Eukaryota</taxon>
        <taxon>Fungi</taxon>
        <taxon>Dikarya</taxon>
        <taxon>Ascomycota</taxon>
        <taxon>Pezizomycotina</taxon>
        <taxon>Leotiomycetes</taxon>
        <taxon>Helotiales</taxon>
        <taxon>Helotiales incertae sedis</taxon>
        <taxon>Amylocarpus</taxon>
    </lineage>
</organism>
<dbReference type="GO" id="GO:0000723">
    <property type="term" value="P:telomere maintenance"/>
    <property type="evidence" value="ECO:0007669"/>
    <property type="project" value="InterPro"/>
</dbReference>
<dbReference type="SMART" id="SM00559">
    <property type="entry name" value="Ku78"/>
    <property type="match status" value="1"/>
</dbReference>
<comment type="caution">
    <text evidence="22">The sequence shown here is derived from an EMBL/GenBank/DDBJ whole genome shotgun (WGS) entry which is preliminary data.</text>
</comment>
<dbReference type="GO" id="GO:0000781">
    <property type="term" value="C:chromosome, telomeric region"/>
    <property type="evidence" value="ECO:0007669"/>
    <property type="project" value="UniProtKB-SubCell"/>
</dbReference>
<dbReference type="GO" id="GO:0003684">
    <property type="term" value="F:damaged DNA binding"/>
    <property type="evidence" value="ECO:0007669"/>
    <property type="project" value="InterPro"/>
</dbReference>
<evidence type="ECO:0000256" key="7">
    <source>
        <dbReference type="ARBA" id="ARBA00022741"/>
    </source>
</evidence>
<keyword evidence="13" id="KW-0238">DNA-binding</keyword>
<evidence type="ECO:0000313" key="23">
    <source>
        <dbReference type="Proteomes" id="UP000824998"/>
    </source>
</evidence>
<comment type="subcellular location">
    <subcellularLocation>
        <location evidence="2">Chromosome</location>
        <location evidence="2">Telomere</location>
    </subcellularLocation>
    <subcellularLocation>
        <location evidence="1">Nucleus</location>
    </subcellularLocation>
</comment>
<comment type="catalytic activity">
    <reaction evidence="19">
        <text>ATP + H2O = ADP + phosphate + H(+)</text>
        <dbReference type="Rhea" id="RHEA:13065"/>
        <dbReference type="ChEBI" id="CHEBI:15377"/>
        <dbReference type="ChEBI" id="CHEBI:15378"/>
        <dbReference type="ChEBI" id="CHEBI:30616"/>
        <dbReference type="ChEBI" id="CHEBI:43474"/>
        <dbReference type="ChEBI" id="CHEBI:456216"/>
        <dbReference type="EC" id="3.6.4.12"/>
    </reaction>
</comment>
<evidence type="ECO:0000256" key="15">
    <source>
        <dbReference type="ARBA" id="ARBA00023204"/>
    </source>
</evidence>
<comment type="function">
    <text evidence="17">Single-stranded DNA-dependent ATP-dependent helicase. Involved in non-homologous end joining (NHEJ) DNA double strand break repair. DNA-binding is sequence-independent but has a high affinity to nicks in double-stranded DNA and to the ends of duplex DNA. Binds to naturally occurring chromosomal ends, and therefore provides chromosomal end protection. Required also for telomere recombination to repair telomeric ends in the absence of telomerase. KU70, of the KU70/KU80 heterodimer, binds to the stem loop of TLC1, the RNA component of telomerase. Involved in telomere maintenance. Interacts with telomeric repeats and subtelomeric sequences thereby controlling telomere length and protecting against subtelomeric rearrangement. Maintains telomeric chromatin, which is involved in silencing the expression of genes located at the telomere. Required for mating-type switching.</text>
</comment>
<keyword evidence="16" id="KW-0539">Nucleus</keyword>
<evidence type="ECO:0000256" key="4">
    <source>
        <dbReference type="ARBA" id="ARBA00012551"/>
    </source>
</evidence>
<dbReference type="InterPro" id="IPR036494">
    <property type="entry name" value="Ku_C_sf"/>
</dbReference>
<protein>
    <recommendedName>
        <fullName evidence="5">ATP-dependent DNA helicase II subunit 2</fullName>
        <ecNumber evidence="4">3.6.4.12</ecNumber>
    </recommendedName>
    <alternativeName>
        <fullName evidence="18">ATP-dependent DNA helicase II subunit Ku80</fullName>
    </alternativeName>
</protein>
<evidence type="ECO:0000256" key="3">
    <source>
        <dbReference type="ARBA" id="ARBA00007726"/>
    </source>
</evidence>
<evidence type="ECO:0000256" key="13">
    <source>
        <dbReference type="ARBA" id="ARBA00023125"/>
    </source>
</evidence>
<dbReference type="PIRSF" id="PIRSF016570">
    <property type="entry name" value="Ku80"/>
    <property type="match status" value="1"/>
</dbReference>
<evidence type="ECO:0000256" key="10">
    <source>
        <dbReference type="ARBA" id="ARBA00022806"/>
    </source>
</evidence>
<evidence type="ECO:0000256" key="5">
    <source>
        <dbReference type="ARBA" id="ARBA00021792"/>
    </source>
</evidence>
<dbReference type="SUPFAM" id="SSF100939">
    <property type="entry name" value="SPOC domain-like"/>
    <property type="match status" value="1"/>
</dbReference>
<comment type="similarity">
    <text evidence="3">Belongs to the ku80 family.</text>
</comment>
<dbReference type="InterPro" id="IPR036465">
    <property type="entry name" value="vWFA_dom_sf"/>
</dbReference>
<dbReference type="InterPro" id="IPR005161">
    <property type="entry name" value="Ku_N"/>
</dbReference>
<dbReference type="CDD" id="cd00873">
    <property type="entry name" value="KU80"/>
    <property type="match status" value="1"/>
</dbReference>
<gene>
    <name evidence="22" type="ORF">BJ875DRAFT_478486</name>
</gene>